<protein>
    <recommendedName>
        <fullName evidence="4">Iron-containing redox enzyme family protein</fullName>
    </recommendedName>
</protein>
<gene>
    <name evidence="2" type="ORF">E8A74_49815</name>
</gene>
<evidence type="ECO:0000313" key="3">
    <source>
        <dbReference type="Proteomes" id="UP000309215"/>
    </source>
</evidence>
<evidence type="ECO:0008006" key="4">
    <source>
        <dbReference type="Google" id="ProtNLM"/>
    </source>
</evidence>
<reference evidence="2 3" key="1">
    <citation type="submission" date="2019-04" db="EMBL/GenBank/DDBJ databases">
        <authorList>
            <person name="Li Y."/>
            <person name="Wang J."/>
        </authorList>
    </citation>
    <scope>NUCLEOTIDE SEQUENCE [LARGE SCALE GENOMIC DNA]</scope>
    <source>
        <strain evidence="2 3">DSM 14668</strain>
    </source>
</reference>
<name>A0A4U1IHQ1_9BACT</name>
<dbReference type="OrthoDB" id="9781226at2"/>
<dbReference type="RefSeq" id="WP_136936261.1">
    <property type="nucleotide sequence ID" value="NZ_SSMQ01000126.1"/>
</dbReference>
<dbReference type="SMART" id="SM01236">
    <property type="entry name" value="Haem_oxygenase_2"/>
    <property type="match status" value="1"/>
</dbReference>
<keyword evidence="1" id="KW-0560">Oxidoreductase</keyword>
<dbReference type="PANTHER" id="PTHR40279">
    <property type="entry name" value="PQQC-LIKE PROTEIN"/>
    <property type="match status" value="1"/>
</dbReference>
<accession>A0A4U1IHQ1</accession>
<evidence type="ECO:0000313" key="2">
    <source>
        <dbReference type="EMBL" id="TKC93318.1"/>
    </source>
</evidence>
<dbReference type="GO" id="GO:0016491">
    <property type="term" value="F:oxidoreductase activity"/>
    <property type="evidence" value="ECO:0007669"/>
    <property type="project" value="UniProtKB-KW"/>
</dbReference>
<dbReference type="InterPro" id="IPR039068">
    <property type="entry name" value="PqqC-like"/>
</dbReference>
<keyword evidence="3" id="KW-1185">Reference proteome</keyword>
<dbReference type="AlphaFoldDB" id="A0A4U1IHQ1"/>
<dbReference type="InterPro" id="IPR016084">
    <property type="entry name" value="Haem_Oase-like_multi-hlx"/>
</dbReference>
<organism evidence="2 3">
    <name type="scientific">Polyangium fumosum</name>
    <dbReference type="NCBI Taxonomy" id="889272"/>
    <lineage>
        <taxon>Bacteria</taxon>
        <taxon>Pseudomonadati</taxon>
        <taxon>Myxococcota</taxon>
        <taxon>Polyangia</taxon>
        <taxon>Polyangiales</taxon>
        <taxon>Polyangiaceae</taxon>
        <taxon>Polyangium</taxon>
    </lineage>
</organism>
<evidence type="ECO:0000256" key="1">
    <source>
        <dbReference type="ARBA" id="ARBA00023002"/>
    </source>
</evidence>
<sequence>MTIARGDRGVLVERLLFIMDQKNHWAWPKLTKPGLSRAALAAHFRHEYRTYVRDFPVLLARVLGQGPPDDVRIALAENLYEEQTGKQSLGVPHPALFLEMLDGLGIDRTSIEDPSIPLEPEALTYRAMLDRVSASAPWQIGAAVLTVFVEGSVNERAELEGTRKLPPIDEVIRTHPMVLHYGCPPERMRLTRAHRAVEGGHRRDAWNMLLAHVPPQSDLASSIVDAMNEALTLWRAYRSAVARHLV</sequence>
<dbReference type="SUPFAM" id="SSF48613">
    <property type="entry name" value="Heme oxygenase-like"/>
    <property type="match status" value="1"/>
</dbReference>
<dbReference type="Pfam" id="PF14518">
    <property type="entry name" value="Haem_oxygenas_2"/>
    <property type="match status" value="1"/>
</dbReference>
<dbReference type="Gene3D" id="1.20.910.10">
    <property type="entry name" value="Heme oxygenase-like"/>
    <property type="match status" value="1"/>
</dbReference>
<dbReference type="Proteomes" id="UP000309215">
    <property type="component" value="Unassembled WGS sequence"/>
</dbReference>
<comment type="caution">
    <text evidence="2">The sequence shown here is derived from an EMBL/GenBank/DDBJ whole genome shotgun (WGS) entry which is preliminary data.</text>
</comment>
<dbReference type="PANTHER" id="PTHR40279:SF3">
    <property type="entry name" value="4-AMINOBENZOATE SYNTHASE"/>
    <property type="match status" value="1"/>
</dbReference>
<proteinExistence type="predicted"/>
<dbReference type="EMBL" id="SSMQ01000126">
    <property type="protein sequence ID" value="TKC93318.1"/>
    <property type="molecule type" value="Genomic_DNA"/>
</dbReference>